<comment type="caution">
    <text evidence="13">The sequence shown here is derived from an EMBL/GenBank/DDBJ whole genome shotgun (WGS) entry which is preliminary data.</text>
</comment>
<keyword evidence="3" id="KW-0963">Cytoplasm</keyword>
<dbReference type="InterPro" id="IPR040594">
    <property type="entry name" value="UNK_Znf_1"/>
</dbReference>
<dbReference type="PANTHER" id="PTHR14493">
    <property type="entry name" value="UNKEMPT FAMILY MEMBER"/>
    <property type="match status" value="1"/>
</dbReference>
<feature type="transmembrane region" description="Helical" evidence="11">
    <location>
        <begin position="901"/>
        <end position="920"/>
    </location>
</feature>
<evidence type="ECO:0000313" key="14">
    <source>
        <dbReference type="Proteomes" id="UP000597762"/>
    </source>
</evidence>
<dbReference type="EMBL" id="CAHIKZ030002894">
    <property type="protein sequence ID" value="CAE1293515.1"/>
    <property type="molecule type" value="Genomic_DNA"/>
</dbReference>
<dbReference type="GO" id="GO:0008270">
    <property type="term" value="F:zinc ion binding"/>
    <property type="evidence" value="ECO:0007669"/>
    <property type="project" value="UniProtKB-KW"/>
</dbReference>
<feature type="region of interest" description="Disordered" evidence="10">
    <location>
        <begin position="340"/>
        <end position="359"/>
    </location>
</feature>
<evidence type="ECO:0000256" key="2">
    <source>
        <dbReference type="ARBA" id="ARBA00008808"/>
    </source>
</evidence>
<dbReference type="GO" id="GO:0005737">
    <property type="term" value="C:cytoplasm"/>
    <property type="evidence" value="ECO:0007669"/>
    <property type="project" value="UniProtKB-SubCell"/>
</dbReference>
<feature type="transmembrane region" description="Helical" evidence="11">
    <location>
        <begin position="635"/>
        <end position="659"/>
    </location>
</feature>
<comment type="subcellular location">
    <subcellularLocation>
        <location evidence="1">Cytoplasm</location>
    </subcellularLocation>
</comment>
<dbReference type="SMART" id="SM00356">
    <property type="entry name" value="ZnF_C3H1"/>
    <property type="match status" value="4"/>
</dbReference>
<dbReference type="Pfam" id="PF23261">
    <property type="entry name" value="zf-CCCH_11"/>
    <property type="match status" value="1"/>
</dbReference>
<evidence type="ECO:0000256" key="1">
    <source>
        <dbReference type="ARBA" id="ARBA00004496"/>
    </source>
</evidence>
<dbReference type="GO" id="GO:0061630">
    <property type="term" value="F:ubiquitin protein ligase activity"/>
    <property type="evidence" value="ECO:0007669"/>
    <property type="project" value="UniProtKB-EC"/>
</dbReference>
<dbReference type="EC" id="2.3.2.27" evidence="13"/>
<keyword evidence="14" id="KW-1185">Reference proteome</keyword>
<dbReference type="InterPro" id="IPR036855">
    <property type="entry name" value="Znf_CCCH_sf"/>
</dbReference>
<feature type="zinc finger region" description="C3H1-type" evidence="8">
    <location>
        <begin position="108"/>
        <end position="138"/>
    </location>
</feature>
<gene>
    <name evidence="13" type="ORF">SPHA_49861</name>
</gene>
<keyword evidence="9" id="KW-0175">Coiled coil</keyword>
<keyword evidence="7 8" id="KW-0862">Zinc</keyword>
<sequence>MPSEAPVLPAQTEKPQHYAYLKEFRTQQCPLFLQHKCTQHRPFTCFNWHFMNQRRRRPIRRRDGSFNYSPDNYCTKYDEATGHCQDGEDCPFLHRTAGDTERRYHLRYYKTGTCIYETDSKGHCVKNGPHCAFAHGAHDLRPPVYDIRELQQMETTEKSLHTVTPSSLEKDRALTEDPRWNDTSYVLANYKTEQCKRPPRLCRQGYACPQFHNSRDRRRSPKKFRYRSTPCPNVKHGDDWGDPAQCESGDNCAYCHTRTEQQFHPEIYKSTKCNDMVQTSFCPRGPFCAFAHVEQEMTVQREMNVSTENSLAAFVTNALPQSSNNIGMSDGEGMLLQNQKEDTNSVSGSHSPKLPDPIGKERCNSISYSLNNIGNTNHSASPLPEPIGKGRTSSTSSSINSDCGSLGHYQRVPGPTREDGQIITRAAINKTKLRQQLEAIENDVTIDVNEKATRKQNLLLLHNLNESLSSSVSPLNNPPMSNMSPHAPSFYPPGETVESVVGSALDDLSLEDFDISSIDKELDRDNDSNSVSSSLSTGLSAPGCFGATSVPVSIPPRGIQRGSIGSLSQSPTSPFGSFSTTPASLISQLPMTQQPKTAVTEPLDQVLVLSLLSVLLSVSIFTLFLSLFTLFLSLFTLFLSLFTLFLSLFTLFLSLFTLFLSLFTLFLSLFTLFLSLFTLFLSLFTLFLSLFTLQPNPGMFAVPAYTELNSMSPQSGGPHSPLYSTSYTNSQPQENQRLREELNTLKSNLSHWEEAYSQAKSACEAWKKEGEESVRKVKLAEDEKLQTTKQRDEALNRVKTLQQELDQLRNASSISGYIHCLQRSKDLDYLPLQQLQQIQQQLRLDKKHVDELLFHYNSRKCIVCKERNRTFSFLFFSHTLLFLFFFFASPHPAAFPRPTPSYHFTIFSLLTCSLLSIPLFDSLPLYISLYSYVTSFPLLLAFSPTNSSFSTLNSLLLCFFYFLFTLHFLHFLFLRSFSLHCILFVHFLVLSLYLHSLLTYTFFSHSFSLVSF</sequence>
<comment type="similarity">
    <text evidence="2">Belongs to the unkempt family.</text>
</comment>
<feature type="zinc finger region" description="C3H1-type" evidence="8">
    <location>
        <begin position="267"/>
        <end position="295"/>
    </location>
</feature>
<dbReference type="Pfam" id="PF25427">
    <property type="entry name" value="zf-CCCH_UNK"/>
    <property type="match status" value="1"/>
</dbReference>
<feature type="transmembrane region" description="Helical" evidence="11">
    <location>
        <begin position="606"/>
        <end position="628"/>
    </location>
</feature>
<feature type="transmembrane region" description="Helical" evidence="11">
    <location>
        <begin position="954"/>
        <end position="974"/>
    </location>
</feature>
<dbReference type="Proteomes" id="UP000597762">
    <property type="component" value="Unassembled WGS sequence"/>
</dbReference>
<dbReference type="InterPro" id="IPR045234">
    <property type="entry name" value="Unkempt-like"/>
</dbReference>
<dbReference type="InterPro" id="IPR057296">
    <property type="entry name" value="UNK_Znf_5"/>
</dbReference>
<keyword evidence="4 8" id="KW-0479">Metal-binding</keyword>
<evidence type="ECO:0000313" key="13">
    <source>
        <dbReference type="EMBL" id="CAE1293515.1"/>
    </source>
</evidence>
<evidence type="ECO:0000259" key="12">
    <source>
        <dbReference type="PROSITE" id="PS50103"/>
    </source>
</evidence>
<feature type="region of interest" description="Disordered" evidence="10">
    <location>
        <begin position="375"/>
        <end position="417"/>
    </location>
</feature>
<evidence type="ECO:0000256" key="11">
    <source>
        <dbReference type="SAM" id="Phobius"/>
    </source>
</evidence>
<dbReference type="AlphaFoldDB" id="A0A812DBS1"/>
<evidence type="ECO:0000256" key="7">
    <source>
        <dbReference type="ARBA" id="ARBA00022833"/>
    </source>
</evidence>
<feature type="transmembrane region" description="Helical" evidence="11">
    <location>
        <begin position="665"/>
        <end position="691"/>
    </location>
</feature>
<dbReference type="Pfam" id="PF18384">
    <property type="entry name" value="zf_CCCH_5"/>
    <property type="match status" value="1"/>
</dbReference>
<dbReference type="Gene3D" id="4.10.1000.10">
    <property type="entry name" value="Zinc finger, CCCH-type"/>
    <property type="match status" value="2"/>
</dbReference>
<keyword evidence="11" id="KW-0812">Transmembrane</keyword>
<feature type="domain" description="C3H1-type" evidence="12">
    <location>
        <begin position="225"/>
        <end position="259"/>
    </location>
</feature>
<dbReference type="InterPro" id="IPR057295">
    <property type="entry name" value="UNK_Znf_4"/>
</dbReference>
<dbReference type="PANTHER" id="PTHR14493:SF50">
    <property type="entry name" value="RING FINGER PROTEIN UNKEMPT"/>
    <property type="match status" value="1"/>
</dbReference>
<feature type="domain" description="C3H1-type" evidence="12">
    <location>
        <begin position="68"/>
        <end position="97"/>
    </location>
</feature>
<evidence type="ECO:0000256" key="10">
    <source>
        <dbReference type="SAM" id="MobiDB-lite"/>
    </source>
</evidence>
<evidence type="ECO:0000256" key="3">
    <source>
        <dbReference type="ARBA" id="ARBA00022490"/>
    </source>
</evidence>
<feature type="transmembrane region" description="Helical" evidence="11">
    <location>
        <begin position="870"/>
        <end position="889"/>
    </location>
</feature>
<feature type="zinc finger region" description="C3H1-type" evidence="8">
    <location>
        <begin position="225"/>
        <end position="259"/>
    </location>
</feature>
<organism evidence="13 14">
    <name type="scientific">Acanthosepion pharaonis</name>
    <name type="common">Pharaoh cuttlefish</name>
    <name type="synonym">Sepia pharaonis</name>
    <dbReference type="NCBI Taxonomy" id="158019"/>
    <lineage>
        <taxon>Eukaryota</taxon>
        <taxon>Metazoa</taxon>
        <taxon>Spiralia</taxon>
        <taxon>Lophotrochozoa</taxon>
        <taxon>Mollusca</taxon>
        <taxon>Cephalopoda</taxon>
        <taxon>Coleoidea</taxon>
        <taxon>Decapodiformes</taxon>
        <taxon>Sepiida</taxon>
        <taxon>Sepiina</taxon>
        <taxon>Sepiidae</taxon>
        <taxon>Acanthosepion</taxon>
    </lineage>
</organism>
<keyword evidence="5" id="KW-0677">Repeat</keyword>
<evidence type="ECO:0000256" key="8">
    <source>
        <dbReference type="PROSITE-ProRule" id="PRU00723"/>
    </source>
</evidence>
<dbReference type="SUPFAM" id="SSF90229">
    <property type="entry name" value="CCCH zinc finger"/>
    <property type="match status" value="1"/>
</dbReference>
<dbReference type="OrthoDB" id="20534at2759"/>
<feature type="coiled-coil region" evidence="9">
    <location>
        <begin position="735"/>
        <end position="811"/>
    </location>
</feature>
<evidence type="ECO:0000256" key="6">
    <source>
        <dbReference type="ARBA" id="ARBA00022771"/>
    </source>
</evidence>
<reference evidence="13" key="1">
    <citation type="submission" date="2021-01" db="EMBL/GenBank/DDBJ databases">
        <authorList>
            <person name="Li R."/>
            <person name="Bekaert M."/>
        </authorList>
    </citation>
    <scope>NUCLEOTIDE SEQUENCE</scope>
    <source>
        <strain evidence="13">Farmed</strain>
    </source>
</reference>
<feature type="domain" description="C3H1-type" evidence="12">
    <location>
        <begin position="108"/>
        <end position="138"/>
    </location>
</feature>
<keyword evidence="11" id="KW-1133">Transmembrane helix</keyword>
<keyword evidence="6 8" id="KW-0863">Zinc-finger</keyword>
<accession>A0A812DBS1</accession>
<protein>
    <submittedName>
        <fullName evidence="13">UNKL</fullName>
        <ecNumber evidence="13">2.3.2.27</ecNumber>
    </submittedName>
</protein>
<dbReference type="Pfam" id="PF23035">
    <property type="entry name" value="zf-CCCH_UNK-like_4th"/>
    <property type="match status" value="1"/>
</dbReference>
<evidence type="ECO:0000256" key="5">
    <source>
        <dbReference type="ARBA" id="ARBA00022737"/>
    </source>
</evidence>
<feature type="transmembrane region" description="Helical" evidence="11">
    <location>
        <begin position="981"/>
        <end position="1003"/>
    </location>
</feature>
<keyword evidence="11" id="KW-0472">Membrane</keyword>
<name>A0A812DBS1_ACAPH</name>
<evidence type="ECO:0000256" key="9">
    <source>
        <dbReference type="SAM" id="Coils"/>
    </source>
</evidence>
<evidence type="ECO:0000256" key="4">
    <source>
        <dbReference type="ARBA" id="ARBA00022723"/>
    </source>
</evidence>
<feature type="domain" description="C3H1-type" evidence="12">
    <location>
        <begin position="267"/>
        <end position="295"/>
    </location>
</feature>
<keyword evidence="13" id="KW-0012">Acyltransferase</keyword>
<feature type="transmembrane region" description="Helical" evidence="11">
    <location>
        <begin position="925"/>
        <end position="942"/>
    </location>
</feature>
<feature type="zinc finger region" description="C3H1-type" evidence="8">
    <location>
        <begin position="68"/>
        <end position="97"/>
    </location>
</feature>
<dbReference type="InterPro" id="IPR000571">
    <property type="entry name" value="Znf_CCCH"/>
</dbReference>
<proteinExistence type="inferred from homology"/>
<dbReference type="PROSITE" id="PS50103">
    <property type="entry name" value="ZF_C3H1"/>
    <property type="match status" value="4"/>
</dbReference>
<keyword evidence="13" id="KW-0808">Transferase</keyword>
<feature type="region of interest" description="Disordered" evidence="10">
    <location>
        <begin position="712"/>
        <end position="735"/>
    </location>
</feature>